<protein>
    <recommendedName>
        <fullName evidence="8">Condensin subunit ScpB</fullName>
    </recommendedName>
</protein>
<feature type="region of interest" description="Disordered" evidence="5">
    <location>
        <begin position="183"/>
        <end position="249"/>
    </location>
</feature>
<dbReference type="InterPro" id="IPR036390">
    <property type="entry name" value="WH_DNA-bd_sf"/>
</dbReference>
<organism evidence="6 7">
    <name type="scientific">Luteibacter yeojuensis</name>
    <dbReference type="NCBI Taxonomy" id="345309"/>
    <lineage>
        <taxon>Bacteria</taxon>
        <taxon>Pseudomonadati</taxon>
        <taxon>Pseudomonadota</taxon>
        <taxon>Gammaproteobacteria</taxon>
        <taxon>Lysobacterales</taxon>
        <taxon>Rhodanobacteraceae</taxon>
        <taxon>Luteibacter</taxon>
    </lineage>
</organism>
<reference evidence="6 7" key="1">
    <citation type="submission" date="2015-03" db="EMBL/GenBank/DDBJ databases">
        <title>Draft genome sequence of Luteibacter yeojuensis strain SU11.</title>
        <authorList>
            <person name="Sulaiman J."/>
            <person name="Priya K."/>
            <person name="Chan K.-G."/>
        </authorList>
    </citation>
    <scope>NUCLEOTIDE SEQUENCE [LARGE SCALE GENOMIC DNA]</scope>
    <source>
        <strain evidence="6 7">SU11</strain>
    </source>
</reference>
<keyword evidence="7" id="KW-1185">Reference proteome</keyword>
<dbReference type="GO" id="GO:0051301">
    <property type="term" value="P:cell division"/>
    <property type="evidence" value="ECO:0007669"/>
    <property type="project" value="UniProtKB-KW"/>
</dbReference>
<dbReference type="PANTHER" id="PTHR34298">
    <property type="entry name" value="SEGREGATION AND CONDENSATION PROTEIN B"/>
    <property type="match status" value="1"/>
</dbReference>
<evidence type="ECO:0000256" key="4">
    <source>
        <dbReference type="ARBA" id="ARBA00023306"/>
    </source>
</evidence>
<keyword evidence="1" id="KW-0963">Cytoplasm</keyword>
<dbReference type="NCBIfam" id="TIGR00281">
    <property type="entry name" value="SMC-Scp complex subunit ScpB"/>
    <property type="match status" value="1"/>
</dbReference>
<keyword evidence="4" id="KW-0131">Cell cycle</keyword>
<sequence length="249" mass="27339">MQPEQLKPIVEAALLASTQPMTIVQLKAIFGEEEEVGTDELKAALKALGADCQGRGVELVEVASGWRYQVRREVHGWVSRMWAEKPSRYSRALLETLALIAYRQPITRPEIEQIRGVVVSSNIIKTLEEREWIRVVGYRDVPGRPALFGTTRTFLDYFNLKSLDNLPPLSEIRDLDELNPQMRLEGDADGVPARVALPEGTDEAGPANEPPAGDDDIAAASHTADEAENPDGAAEEEDGAGQNPEESRA</sequence>
<evidence type="ECO:0000313" key="7">
    <source>
        <dbReference type="Proteomes" id="UP000033651"/>
    </source>
</evidence>
<evidence type="ECO:0000256" key="3">
    <source>
        <dbReference type="ARBA" id="ARBA00022829"/>
    </source>
</evidence>
<keyword evidence="2" id="KW-0132">Cell division</keyword>
<dbReference type="SUPFAM" id="SSF46785">
    <property type="entry name" value="Winged helix' DNA-binding domain"/>
    <property type="match status" value="2"/>
</dbReference>
<comment type="caution">
    <text evidence="6">The sequence shown here is derived from an EMBL/GenBank/DDBJ whole genome shotgun (WGS) entry which is preliminary data.</text>
</comment>
<dbReference type="InterPro" id="IPR005234">
    <property type="entry name" value="ScpB_csome_segregation"/>
</dbReference>
<dbReference type="RefSeq" id="WP_045831266.1">
    <property type="nucleotide sequence ID" value="NZ_JZRB01000062.1"/>
</dbReference>
<dbReference type="OrthoDB" id="9806226at2"/>
<accession>A0A0F3K494</accession>
<dbReference type="Proteomes" id="UP000033651">
    <property type="component" value="Unassembled WGS sequence"/>
</dbReference>
<dbReference type="Pfam" id="PF04079">
    <property type="entry name" value="SMC_ScpB"/>
    <property type="match status" value="1"/>
</dbReference>
<dbReference type="InterPro" id="IPR036388">
    <property type="entry name" value="WH-like_DNA-bd_sf"/>
</dbReference>
<dbReference type="PATRIC" id="fig|345309.4.peg.3714"/>
<evidence type="ECO:0000256" key="2">
    <source>
        <dbReference type="ARBA" id="ARBA00022618"/>
    </source>
</evidence>
<name>A0A0F3K494_9GAMM</name>
<keyword evidence="3" id="KW-0159">Chromosome partition</keyword>
<proteinExistence type="predicted"/>
<dbReference type="Gene3D" id="1.10.10.10">
    <property type="entry name" value="Winged helix-like DNA-binding domain superfamily/Winged helix DNA-binding domain"/>
    <property type="match status" value="2"/>
</dbReference>
<evidence type="ECO:0000256" key="1">
    <source>
        <dbReference type="ARBA" id="ARBA00022490"/>
    </source>
</evidence>
<evidence type="ECO:0000313" key="6">
    <source>
        <dbReference type="EMBL" id="KJV26006.1"/>
    </source>
</evidence>
<feature type="compositionally biased region" description="Acidic residues" evidence="5">
    <location>
        <begin position="226"/>
        <end position="239"/>
    </location>
</feature>
<gene>
    <name evidence="6" type="ORF">VI08_19255</name>
</gene>
<evidence type="ECO:0008006" key="8">
    <source>
        <dbReference type="Google" id="ProtNLM"/>
    </source>
</evidence>
<dbReference type="EMBL" id="JZRB01000062">
    <property type="protein sequence ID" value="KJV26006.1"/>
    <property type="molecule type" value="Genomic_DNA"/>
</dbReference>
<evidence type="ECO:0000256" key="5">
    <source>
        <dbReference type="SAM" id="MobiDB-lite"/>
    </source>
</evidence>
<dbReference type="GO" id="GO:0051304">
    <property type="term" value="P:chromosome separation"/>
    <property type="evidence" value="ECO:0007669"/>
    <property type="project" value="InterPro"/>
</dbReference>
<dbReference type="PANTHER" id="PTHR34298:SF2">
    <property type="entry name" value="SEGREGATION AND CONDENSATION PROTEIN B"/>
    <property type="match status" value="1"/>
</dbReference>
<dbReference type="AlphaFoldDB" id="A0A0F3K494"/>